<proteinExistence type="predicted"/>
<protein>
    <submittedName>
        <fullName evidence="2">Uncharacterized protein</fullName>
    </submittedName>
</protein>
<reference evidence="3 5" key="2">
    <citation type="submission" date="2019-03" db="EMBL/GenBank/DDBJ databases">
        <title>Genomic Encyclopedia of Type Strains, Phase IV (KMG-IV): sequencing the most valuable type-strain genomes for metagenomic binning, comparative biology and taxonomic classification.</title>
        <authorList>
            <person name="Goeker M."/>
        </authorList>
    </citation>
    <scope>NUCLEOTIDE SEQUENCE [LARGE SCALE GENOMIC DNA]</scope>
    <source>
        <strain evidence="3 5">DSM 3764</strain>
    </source>
</reference>
<evidence type="ECO:0000313" key="5">
    <source>
        <dbReference type="Proteomes" id="UP000295794"/>
    </source>
</evidence>
<dbReference type="AlphaFoldDB" id="A0A377SXY6"/>
<reference evidence="2 4" key="1">
    <citation type="submission" date="2018-06" db="EMBL/GenBank/DDBJ databases">
        <authorList>
            <consortium name="Pathogen Informatics"/>
            <person name="Doyle S."/>
        </authorList>
    </citation>
    <scope>NUCLEOTIDE SEQUENCE [LARGE SCALE GENOMIC DNA]</scope>
    <source>
        <strain evidence="2 4">NCTC11159</strain>
    </source>
</reference>
<dbReference type="EMBL" id="UGHR01000003">
    <property type="protein sequence ID" value="STR45176.1"/>
    <property type="molecule type" value="Genomic_DNA"/>
</dbReference>
<organism evidence="2 4">
    <name type="scientific">Iodobacter fluviatilis</name>
    <dbReference type="NCBI Taxonomy" id="537"/>
    <lineage>
        <taxon>Bacteria</taxon>
        <taxon>Pseudomonadati</taxon>
        <taxon>Pseudomonadota</taxon>
        <taxon>Betaproteobacteria</taxon>
        <taxon>Neisseriales</taxon>
        <taxon>Chitinibacteraceae</taxon>
        <taxon>Iodobacter</taxon>
    </lineage>
</organism>
<keyword evidence="5" id="KW-1185">Reference proteome</keyword>
<keyword evidence="1" id="KW-1133">Transmembrane helix</keyword>
<evidence type="ECO:0000313" key="2">
    <source>
        <dbReference type="EMBL" id="STR45176.1"/>
    </source>
</evidence>
<dbReference type="EMBL" id="SMBT01000023">
    <property type="protein sequence ID" value="TCU81320.1"/>
    <property type="molecule type" value="Genomic_DNA"/>
</dbReference>
<feature type="transmembrane region" description="Helical" evidence="1">
    <location>
        <begin position="6"/>
        <end position="22"/>
    </location>
</feature>
<keyword evidence="1" id="KW-0472">Membrane</keyword>
<name>A0A377SXY6_9NEIS</name>
<feature type="transmembrane region" description="Helical" evidence="1">
    <location>
        <begin position="34"/>
        <end position="52"/>
    </location>
</feature>
<dbReference type="RefSeq" id="WP_115228870.1">
    <property type="nucleotide sequence ID" value="NZ_CAWOLO010000023.1"/>
</dbReference>
<evidence type="ECO:0000313" key="4">
    <source>
        <dbReference type="Proteomes" id="UP000255108"/>
    </source>
</evidence>
<gene>
    <name evidence="3" type="ORF">EV682_12333</name>
    <name evidence="2" type="ORF">NCTC11159_03725</name>
</gene>
<sequence length="240" mass="27013">MEYIQVILAFAAAIVAIVGTTWDKTQTGARKLTTPGRFTLALVVFSLIYSGVSTYQQREQKQTEELDKKKIDKIVSTEIDRSLISLLEPFKSLYGEYKGIGYVPEKEITIEMMLDESALDAAQHTCLALRPKTFDTFPDSGTWNDIFRANISSGLNRVDRLVDRYGIKMNADMLDALHDLQANGYFSGYARPRVVHEGTIEKTKGSLPPCVIGQAIGSHKEYLHMLNRIMHLNHVDTLVR</sequence>
<evidence type="ECO:0000313" key="3">
    <source>
        <dbReference type="EMBL" id="TCU81320.1"/>
    </source>
</evidence>
<accession>A0A377SXY6</accession>
<evidence type="ECO:0000256" key="1">
    <source>
        <dbReference type="SAM" id="Phobius"/>
    </source>
</evidence>
<dbReference type="Proteomes" id="UP000255108">
    <property type="component" value="Unassembled WGS sequence"/>
</dbReference>
<keyword evidence="1" id="KW-0812">Transmembrane</keyword>
<dbReference type="Proteomes" id="UP000295794">
    <property type="component" value="Unassembled WGS sequence"/>
</dbReference>